<evidence type="ECO:0000256" key="1">
    <source>
        <dbReference type="SAM" id="MobiDB-lite"/>
    </source>
</evidence>
<sequence length="233" mass="24825">MIETPQVALNGRKPGTVMVDGLDGASSTASHVGWCCRKHADAASATTADGRRTEGTEGKGGNGVGFAGTMKIEGEPDSSKDQPLMTTNTRINSDTARVVLARMITAANGGTMPDGFDIAVTDIGEAPPSSGDYADIERRSTLFIEIEADGRLTVDVGIATSWMMLPHPGFRFARTPGGELVLFGRYRGKPMWFWIEDGMLWCDLGSPLLSAYQENEALAAFDAEFAMLVAEAL</sequence>
<evidence type="ECO:0000313" key="3">
    <source>
        <dbReference type="Proteomes" id="UP000570166"/>
    </source>
</evidence>
<dbReference type="RefSeq" id="WP_160365104.1">
    <property type="nucleotide sequence ID" value="NZ_JACEIB010000001.1"/>
</dbReference>
<organism evidence="2 3">
    <name type="scientific">Sphingomonas chungangi</name>
    <dbReference type="NCBI Taxonomy" id="2683589"/>
    <lineage>
        <taxon>Bacteria</taxon>
        <taxon>Pseudomonadati</taxon>
        <taxon>Pseudomonadota</taxon>
        <taxon>Alphaproteobacteria</taxon>
        <taxon>Sphingomonadales</taxon>
        <taxon>Sphingomonadaceae</taxon>
        <taxon>Sphingomonas</taxon>
    </lineage>
</organism>
<dbReference type="AlphaFoldDB" id="A0A838L1H9"/>
<accession>A0A838L1H9</accession>
<name>A0A838L1H9_9SPHN</name>
<evidence type="ECO:0000313" key="2">
    <source>
        <dbReference type="EMBL" id="MBA2933044.1"/>
    </source>
</evidence>
<protein>
    <submittedName>
        <fullName evidence="2">Uncharacterized protein</fullName>
    </submittedName>
</protein>
<proteinExistence type="predicted"/>
<gene>
    <name evidence="2" type="ORF">HZF05_02930</name>
</gene>
<comment type="caution">
    <text evidence="2">The sequence shown here is derived from an EMBL/GenBank/DDBJ whole genome shotgun (WGS) entry which is preliminary data.</text>
</comment>
<reference evidence="2 3" key="1">
    <citation type="submission" date="2020-07" db="EMBL/GenBank/DDBJ databases">
        <authorList>
            <person name="Sun Q."/>
        </authorList>
    </citation>
    <scope>NUCLEOTIDE SEQUENCE [LARGE SCALE GENOMIC DNA]</scope>
    <source>
        <strain evidence="2 3">CGMCC 1.13654</strain>
    </source>
</reference>
<dbReference type="EMBL" id="JACEIB010000001">
    <property type="protein sequence ID" value="MBA2933044.1"/>
    <property type="molecule type" value="Genomic_DNA"/>
</dbReference>
<keyword evidence="3" id="KW-1185">Reference proteome</keyword>
<dbReference type="Proteomes" id="UP000570166">
    <property type="component" value="Unassembled WGS sequence"/>
</dbReference>
<feature type="region of interest" description="Disordered" evidence="1">
    <location>
        <begin position="41"/>
        <end position="67"/>
    </location>
</feature>